<dbReference type="GO" id="GO:0006529">
    <property type="term" value="P:asparagine biosynthetic process"/>
    <property type="evidence" value="ECO:0007669"/>
    <property type="project" value="InterPro"/>
</dbReference>
<dbReference type="EMBL" id="LUTY01001392">
    <property type="protein sequence ID" value="OAD21791.1"/>
    <property type="molecule type" value="Genomic_DNA"/>
</dbReference>
<accession>A0A176S143</accession>
<comment type="pathway">
    <text evidence="1">Amino-acid biosynthesis; L-asparagine biosynthesis; L-asparagine from L-aspartate (L-Gln route): step 1/1.</text>
</comment>
<proteinExistence type="predicted"/>
<feature type="domain" description="Asparagine synthetase" evidence="4">
    <location>
        <begin position="8"/>
        <end position="151"/>
    </location>
</feature>
<feature type="non-terminal residue" evidence="5">
    <location>
        <position position="271"/>
    </location>
</feature>
<protein>
    <recommendedName>
        <fullName evidence="2">asparagine synthase (glutamine-hydrolyzing)</fullName>
        <ecNumber evidence="2">6.3.5.4</ecNumber>
    </recommendedName>
</protein>
<dbReference type="Proteomes" id="UP000076962">
    <property type="component" value="Unassembled WGS sequence"/>
</dbReference>
<dbReference type="InterPro" id="IPR014729">
    <property type="entry name" value="Rossmann-like_a/b/a_fold"/>
</dbReference>
<evidence type="ECO:0000256" key="2">
    <source>
        <dbReference type="ARBA" id="ARBA00012737"/>
    </source>
</evidence>
<comment type="caution">
    <text evidence="5">The sequence shown here is derived from an EMBL/GenBank/DDBJ whole genome shotgun (WGS) entry which is preliminary data.</text>
</comment>
<feature type="non-terminal residue" evidence="5">
    <location>
        <position position="1"/>
    </location>
</feature>
<dbReference type="SUPFAM" id="SSF52402">
    <property type="entry name" value="Adenine nucleotide alpha hydrolases-like"/>
    <property type="match status" value="1"/>
</dbReference>
<gene>
    <name evidence="5" type="ORF">THIOM_002436</name>
</gene>
<dbReference type="InterPro" id="IPR051786">
    <property type="entry name" value="ASN_synthetase/amidase"/>
</dbReference>
<reference evidence="5 6" key="1">
    <citation type="submission" date="2016-05" db="EMBL/GenBank/DDBJ databases">
        <title>Single-cell genome of chain-forming Candidatus Thiomargarita nelsonii and comparison to other large sulfur-oxidizing bacteria.</title>
        <authorList>
            <person name="Winkel M."/>
            <person name="Salman V."/>
            <person name="Woyke T."/>
            <person name="Schulz-Vogt H."/>
            <person name="Richter M."/>
            <person name="Flood B."/>
            <person name="Bailey J."/>
            <person name="Amann R."/>
            <person name="Mussmann M."/>
        </authorList>
    </citation>
    <scope>NUCLEOTIDE SEQUENCE [LARGE SCALE GENOMIC DNA]</scope>
    <source>
        <strain evidence="5 6">THI036</strain>
    </source>
</reference>
<dbReference type="Gene3D" id="3.40.50.620">
    <property type="entry name" value="HUPs"/>
    <property type="match status" value="1"/>
</dbReference>
<name>A0A176S143_9GAMM</name>
<evidence type="ECO:0000256" key="3">
    <source>
        <dbReference type="ARBA" id="ARBA00048741"/>
    </source>
</evidence>
<dbReference type="PANTHER" id="PTHR43284">
    <property type="entry name" value="ASPARAGINE SYNTHETASE (GLUTAMINE-HYDROLYZING)"/>
    <property type="match status" value="1"/>
</dbReference>
<evidence type="ECO:0000256" key="1">
    <source>
        <dbReference type="ARBA" id="ARBA00005187"/>
    </source>
</evidence>
<dbReference type="InterPro" id="IPR001962">
    <property type="entry name" value="Asn_synthase"/>
</dbReference>
<dbReference type="Pfam" id="PF00733">
    <property type="entry name" value="Asn_synthase"/>
    <property type="match status" value="1"/>
</dbReference>
<dbReference type="PANTHER" id="PTHR43284:SF1">
    <property type="entry name" value="ASPARAGINE SYNTHETASE"/>
    <property type="match status" value="1"/>
</dbReference>
<evidence type="ECO:0000313" key="5">
    <source>
        <dbReference type="EMBL" id="OAD21791.1"/>
    </source>
</evidence>
<dbReference type="GO" id="GO:0004066">
    <property type="term" value="F:asparagine synthase (glutamine-hydrolyzing) activity"/>
    <property type="evidence" value="ECO:0007669"/>
    <property type="project" value="UniProtKB-EC"/>
</dbReference>
<evidence type="ECO:0000259" key="4">
    <source>
        <dbReference type="Pfam" id="PF00733"/>
    </source>
</evidence>
<keyword evidence="6" id="KW-1185">Reference proteome</keyword>
<dbReference type="EC" id="6.3.5.4" evidence="2"/>
<comment type="catalytic activity">
    <reaction evidence="3">
        <text>L-aspartate + L-glutamine + ATP + H2O = L-asparagine + L-glutamate + AMP + diphosphate + H(+)</text>
        <dbReference type="Rhea" id="RHEA:12228"/>
        <dbReference type="ChEBI" id="CHEBI:15377"/>
        <dbReference type="ChEBI" id="CHEBI:15378"/>
        <dbReference type="ChEBI" id="CHEBI:29985"/>
        <dbReference type="ChEBI" id="CHEBI:29991"/>
        <dbReference type="ChEBI" id="CHEBI:30616"/>
        <dbReference type="ChEBI" id="CHEBI:33019"/>
        <dbReference type="ChEBI" id="CHEBI:58048"/>
        <dbReference type="ChEBI" id="CHEBI:58359"/>
        <dbReference type="ChEBI" id="CHEBI:456215"/>
        <dbReference type="EC" id="6.3.5.4"/>
    </reaction>
</comment>
<sequence length="271" mass="29949">PDEIKEHLHQAIKDSVQHHLIADVDVGVFLSAGLDSTTLTALASELGIGGLNTITLGFNEYKNTEHDETPLATLVAQHYDTRHQTRFLSQNDFHESLDDLLKAMDQPSTDGVNTYFVSKVAKESGMKVALSGLGGDELLGGYPSFKDVPRMVKLFGCCQTLPIVGKGFRWISAPFLKHFTSPKYAGLLEYGGSYGGAYLLRRGLFMPWELPKLMDGDMVKAGWQELQTLLRLDETTTGIDSNHLKVSALELTWAWRFSADKSPLRKCSTPS</sequence>
<evidence type="ECO:0000313" key="6">
    <source>
        <dbReference type="Proteomes" id="UP000076962"/>
    </source>
</evidence>
<dbReference type="AlphaFoldDB" id="A0A176S143"/>
<organism evidence="5 6">
    <name type="scientific">Candidatus Thiomargarita nelsonii</name>
    <dbReference type="NCBI Taxonomy" id="1003181"/>
    <lineage>
        <taxon>Bacteria</taxon>
        <taxon>Pseudomonadati</taxon>
        <taxon>Pseudomonadota</taxon>
        <taxon>Gammaproteobacteria</taxon>
        <taxon>Thiotrichales</taxon>
        <taxon>Thiotrichaceae</taxon>
        <taxon>Thiomargarita</taxon>
    </lineage>
</organism>